<dbReference type="Gene3D" id="3.20.20.80">
    <property type="entry name" value="Glycosidases"/>
    <property type="match status" value="1"/>
</dbReference>
<name>A8NVS8_COPC7</name>
<dbReference type="PANTHER" id="PTHR31263">
    <property type="entry name" value="CELLULASE FAMILY PROTEIN (AFU_ORTHOLOGUE AFUA_5G14560)"/>
    <property type="match status" value="1"/>
</dbReference>
<comment type="similarity">
    <text evidence="1 4">Belongs to the glycosyl hydrolase 5 (cellulase A) family.</text>
</comment>
<evidence type="ECO:0000313" key="7">
    <source>
        <dbReference type="Proteomes" id="UP000001861"/>
    </source>
</evidence>
<keyword evidence="2 4" id="KW-0378">Hydrolase</keyword>
<dbReference type="RefSeq" id="XP_001836746.2">
    <property type="nucleotide sequence ID" value="XM_001836694.2"/>
</dbReference>
<protein>
    <submittedName>
        <fullName evidence="6">Glycosyl hydrolase family 5 protein/cellulase</fullName>
    </submittedName>
</protein>
<dbReference type="GO" id="GO:0004553">
    <property type="term" value="F:hydrolase activity, hydrolyzing O-glycosyl compounds"/>
    <property type="evidence" value="ECO:0007669"/>
    <property type="project" value="InterPro"/>
</dbReference>
<keyword evidence="7" id="KW-1185">Reference proteome</keyword>
<feature type="domain" description="Glycoside hydrolase family 5" evidence="5">
    <location>
        <begin position="108"/>
        <end position="407"/>
    </location>
</feature>
<sequence>MSSARRPDAVTTTCFATPVLEDTRALEHDNSTLRCRRAASSPIRRRNIHSNTLHIPLAASLFPTHINAVVLRSSGRWILDASTGQRVKLRCVNWAGHMETNIPEGLQHQPASTIAQWIATNRFNCVRLTFSIDMALNPNQRVSDSFTAAAGPAGVSVSEMQGLYNQALSKNPWLSSSTTRGAFARVIQELEARNVLVVLDNHVSRASWCCSTNDGNGWWASASGYDANNSRYFDTNNWLNGLRSMASFSHSHPNVVGIALRNELRAVGNQDRNNHADWYNYITQGAQAVRGANSNLLVVVGGVNYALDLSFVWNRMLDRNVFGDKLVWELHNYAWSGGGRDCNNHQKMMGDRGGFVLIQNREFTGPLFLSEFGWAQNNPSADEIAYSSCLVRYLESNDAEWAYWALQGSYYVRERRVNFDETFGLLNHDWSGWRNGSFVRTLGKMWDVTQGP</sequence>
<evidence type="ECO:0000256" key="2">
    <source>
        <dbReference type="ARBA" id="ARBA00022801"/>
    </source>
</evidence>
<evidence type="ECO:0000256" key="3">
    <source>
        <dbReference type="ARBA" id="ARBA00023295"/>
    </source>
</evidence>
<comment type="caution">
    <text evidence="6">The sequence shown here is derived from an EMBL/GenBank/DDBJ whole genome shotgun (WGS) entry which is preliminary data.</text>
</comment>
<dbReference type="Proteomes" id="UP000001861">
    <property type="component" value="Unassembled WGS sequence"/>
</dbReference>
<dbReference type="PANTHER" id="PTHR31263:SF0">
    <property type="entry name" value="CELLULASE FAMILY PROTEIN (AFU_ORTHOLOGUE AFUA_5G14560)"/>
    <property type="match status" value="1"/>
</dbReference>
<dbReference type="STRING" id="240176.A8NVS8"/>
<dbReference type="HOGENOM" id="CLU_039562_0_0_1"/>
<gene>
    <name evidence="6" type="ORF">CC1G_04059</name>
</gene>
<accession>A8NVS8</accession>
<organism evidence="6 7">
    <name type="scientific">Coprinopsis cinerea (strain Okayama-7 / 130 / ATCC MYA-4618 / FGSC 9003)</name>
    <name type="common">Inky cap fungus</name>
    <name type="synonym">Hormographiella aspergillata</name>
    <dbReference type="NCBI Taxonomy" id="240176"/>
    <lineage>
        <taxon>Eukaryota</taxon>
        <taxon>Fungi</taxon>
        <taxon>Dikarya</taxon>
        <taxon>Basidiomycota</taxon>
        <taxon>Agaricomycotina</taxon>
        <taxon>Agaricomycetes</taxon>
        <taxon>Agaricomycetidae</taxon>
        <taxon>Agaricales</taxon>
        <taxon>Agaricineae</taxon>
        <taxon>Psathyrellaceae</taxon>
        <taxon>Coprinopsis</taxon>
    </lineage>
</organism>
<dbReference type="EMBL" id="AACS02000004">
    <property type="protein sequence ID" value="EAU84963.2"/>
    <property type="molecule type" value="Genomic_DNA"/>
</dbReference>
<dbReference type="InterPro" id="IPR017853">
    <property type="entry name" value="GH"/>
</dbReference>
<dbReference type="KEGG" id="cci:CC1G_04059"/>
<dbReference type="GeneID" id="6013298"/>
<proteinExistence type="inferred from homology"/>
<dbReference type="GO" id="GO:0000272">
    <property type="term" value="P:polysaccharide catabolic process"/>
    <property type="evidence" value="ECO:0007669"/>
    <property type="project" value="InterPro"/>
</dbReference>
<reference evidence="6 7" key="1">
    <citation type="journal article" date="2010" name="Proc. Natl. Acad. Sci. U.S.A.">
        <title>Insights into evolution of multicellular fungi from the assembled chromosomes of the mushroom Coprinopsis cinerea (Coprinus cinereus).</title>
        <authorList>
            <person name="Stajich J.E."/>
            <person name="Wilke S.K."/>
            <person name="Ahren D."/>
            <person name="Au C.H."/>
            <person name="Birren B.W."/>
            <person name="Borodovsky M."/>
            <person name="Burns C."/>
            <person name="Canback B."/>
            <person name="Casselton L.A."/>
            <person name="Cheng C.K."/>
            <person name="Deng J."/>
            <person name="Dietrich F.S."/>
            <person name="Fargo D.C."/>
            <person name="Farman M.L."/>
            <person name="Gathman A.C."/>
            <person name="Goldberg J."/>
            <person name="Guigo R."/>
            <person name="Hoegger P.J."/>
            <person name="Hooker J.B."/>
            <person name="Huggins A."/>
            <person name="James T.Y."/>
            <person name="Kamada T."/>
            <person name="Kilaru S."/>
            <person name="Kodira C."/>
            <person name="Kues U."/>
            <person name="Kupfer D."/>
            <person name="Kwan H.S."/>
            <person name="Lomsadze A."/>
            <person name="Li W."/>
            <person name="Lilly W.W."/>
            <person name="Ma L.J."/>
            <person name="Mackey A.J."/>
            <person name="Manning G."/>
            <person name="Martin F."/>
            <person name="Muraguchi H."/>
            <person name="Natvig D.O."/>
            <person name="Palmerini H."/>
            <person name="Ramesh M.A."/>
            <person name="Rehmeyer C.J."/>
            <person name="Roe B.A."/>
            <person name="Shenoy N."/>
            <person name="Stanke M."/>
            <person name="Ter-Hovhannisyan V."/>
            <person name="Tunlid A."/>
            <person name="Velagapudi R."/>
            <person name="Vision T.J."/>
            <person name="Zeng Q."/>
            <person name="Zolan M.E."/>
            <person name="Pukkila P.J."/>
        </authorList>
    </citation>
    <scope>NUCLEOTIDE SEQUENCE [LARGE SCALE GENOMIC DNA]</scope>
    <source>
        <strain evidence="7">Okayama-7 / 130 / ATCC MYA-4618 / FGSC 9003</strain>
    </source>
</reference>
<dbReference type="AlphaFoldDB" id="A8NVS8"/>
<evidence type="ECO:0000313" key="6">
    <source>
        <dbReference type="EMBL" id="EAU84963.2"/>
    </source>
</evidence>
<dbReference type="OMA" id="CCNLDDG"/>
<dbReference type="InterPro" id="IPR001547">
    <property type="entry name" value="Glyco_hydro_5"/>
</dbReference>
<dbReference type="OrthoDB" id="442731at2759"/>
<keyword evidence="3 4" id="KW-0326">Glycosidase</keyword>
<dbReference type="SUPFAM" id="SSF51445">
    <property type="entry name" value="(Trans)glycosidases"/>
    <property type="match status" value="1"/>
</dbReference>
<dbReference type="VEuPathDB" id="FungiDB:CC1G_04059"/>
<evidence type="ECO:0000256" key="4">
    <source>
        <dbReference type="RuleBase" id="RU361153"/>
    </source>
</evidence>
<evidence type="ECO:0000256" key="1">
    <source>
        <dbReference type="ARBA" id="ARBA00005641"/>
    </source>
</evidence>
<dbReference type="InParanoid" id="A8NVS8"/>
<dbReference type="eggNOG" id="ENOG502QVYM">
    <property type="taxonomic scope" value="Eukaryota"/>
</dbReference>
<dbReference type="Pfam" id="PF00150">
    <property type="entry name" value="Cellulase"/>
    <property type="match status" value="1"/>
</dbReference>
<evidence type="ECO:0000259" key="5">
    <source>
        <dbReference type="Pfam" id="PF00150"/>
    </source>
</evidence>